<accession>A0ABV7PHN8</accession>
<dbReference type="GO" id="GO:0008168">
    <property type="term" value="F:methyltransferase activity"/>
    <property type="evidence" value="ECO:0007669"/>
    <property type="project" value="UniProtKB-KW"/>
</dbReference>
<evidence type="ECO:0000256" key="5">
    <source>
        <dbReference type="ARBA" id="ARBA00022747"/>
    </source>
</evidence>
<evidence type="ECO:0000313" key="8">
    <source>
        <dbReference type="Proteomes" id="UP001595665"/>
    </source>
</evidence>
<sequence>MKRDLMTMALDLGNELIIDNFAGGGGTSTGLEAAFGRPVDIAINHDPEALAMHAINHPHTKHLCESVWDVDPIEVTGNQPVGLVWLSPDCKHFSKAKGGKPVEKKIRGLAWVTMRWAAKCKPRVIMLENVEEFQTWGPLKQLDDGTWRPDPAKRGVTFRSFVRQLEQHGYKVEHRELRASDHATPTIRKRFFLVARRDGLPIRWPTATHGAPNSPGVLAGKLQPHRTAAECIDWSLPCPSIFGRKRPLADATLRRIAKGIMRYVVDAADPFIVGQGGPLYAGKPVTANQPIGTLTTENHRAVVVPSIVPVTHQGSDRSESVHEPFRTITGAQRGEKALATATMVQVGYGERPGVYHCAECALDFEDKHATGAGGLAPAECPQCGEEERISVVRAPQEPRALDIDRPLGTIVGSTKAALVTAFLNEHANASNQRVMPADEPLRTLCAQVKGGHFSMVSAALVGVGGRAGDSRPRGADEPTATITAKGDTAVATAFLAKHYTGVVGSEMEQPIGTVTGTDHHSLVTAHLTKFRTGSTGSDLAEPVPTITAGPKENPAGAPHALGLVTAHIQRDMGQSIGHAADAPLGTVTAGGGGKSALVSSHLVKLRGTSTAAGADEPLHTISAGGQHHAEVRAFLLAYYGTDQDQSPDSPLATVTSRDRFGLVTIKGVDYQIVDIGLRMLAPHELYRAQGFPAHYIIDEIPDPALLFVDGEQVAADPLSLPRVRLTKSAQVRMCGNSVCPPLSEALIRANFAHERQILGRAA</sequence>
<protein>
    <recommendedName>
        <fullName evidence="1">DNA (cytosine-5-)-methyltransferase</fullName>
        <ecNumber evidence="1">2.1.1.37</ecNumber>
    </recommendedName>
</protein>
<comment type="catalytic activity">
    <reaction evidence="6">
        <text>a 2'-deoxycytidine in DNA + S-adenosyl-L-methionine = a 5-methyl-2'-deoxycytidine in DNA + S-adenosyl-L-homocysteine + H(+)</text>
        <dbReference type="Rhea" id="RHEA:13681"/>
        <dbReference type="Rhea" id="RHEA-COMP:11369"/>
        <dbReference type="Rhea" id="RHEA-COMP:11370"/>
        <dbReference type="ChEBI" id="CHEBI:15378"/>
        <dbReference type="ChEBI" id="CHEBI:57856"/>
        <dbReference type="ChEBI" id="CHEBI:59789"/>
        <dbReference type="ChEBI" id="CHEBI:85452"/>
        <dbReference type="ChEBI" id="CHEBI:85454"/>
        <dbReference type="EC" id="2.1.1.37"/>
    </reaction>
</comment>
<dbReference type="EMBL" id="JBHRVV010000001">
    <property type="protein sequence ID" value="MFC3457222.1"/>
    <property type="molecule type" value="Genomic_DNA"/>
</dbReference>
<dbReference type="SUPFAM" id="SSF53335">
    <property type="entry name" value="S-adenosyl-L-methionine-dependent methyltransferases"/>
    <property type="match status" value="2"/>
</dbReference>
<evidence type="ECO:0000256" key="4">
    <source>
        <dbReference type="ARBA" id="ARBA00022691"/>
    </source>
</evidence>
<evidence type="ECO:0000256" key="2">
    <source>
        <dbReference type="ARBA" id="ARBA00022603"/>
    </source>
</evidence>
<name>A0ABV7PHN8_9BURK</name>
<keyword evidence="3" id="KW-0808">Transferase</keyword>
<evidence type="ECO:0000256" key="6">
    <source>
        <dbReference type="ARBA" id="ARBA00047422"/>
    </source>
</evidence>
<dbReference type="EC" id="2.1.1.37" evidence="1"/>
<dbReference type="InterPro" id="IPR029063">
    <property type="entry name" value="SAM-dependent_MTases_sf"/>
</dbReference>
<keyword evidence="5" id="KW-0680">Restriction system</keyword>
<evidence type="ECO:0000256" key="1">
    <source>
        <dbReference type="ARBA" id="ARBA00011975"/>
    </source>
</evidence>
<dbReference type="InterPro" id="IPR050390">
    <property type="entry name" value="C5-Methyltransferase"/>
</dbReference>
<dbReference type="PANTHER" id="PTHR10629">
    <property type="entry name" value="CYTOSINE-SPECIFIC METHYLTRANSFERASE"/>
    <property type="match status" value="1"/>
</dbReference>
<dbReference type="Proteomes" id="UP001595665">
    <property type="component" value="Unassembled WGS sequence"/>
</dbReference>
<evidence type="ECO:0000256" key="3">
    <source>
        <dbReference type="ARBA" id="ARBA00022679"/>
    </source>
</evidence>
<organism evidence="7 8">
    <name type="scientific">Massilia haematophila</name>
    <dbReference type="NCBI Taxonomy" id="457923"/>
    <lineage>
        <taxon>Bacteria</taxon>
        <taxon>Pseudomonadati</taxon>
        <taxon>Pseudomonadota</taxon>
        <taxon>Betaproteobacteria</taxon>
        <taxon>Burkholderiales</taxon>
        <taxon>Oxalobacteraceae</taxon>
        <taxon>Telluria group</taxon>
        <taxon>Massilia</taxon>
    </lineage>
</organism>
<gene>
    <name evidence="7" type="ORF">ACFOPH_03015</name>
</gene>
<dbReference type="GO" id="GO:0032259">
    <property type="term" value="P:methylation"/>
    <property type="evidence" value="ECO:0007669"/>
    <property type="project" value="UniProtKB-KW"/>
</dbReference>
<evidence type="ECO:0000313" key="7">
    <source>
        <dbReference type="EMBL" id="MFC3457222.1"/>
    </source>
</evidence>
<dbReference type="InterPro" id="IPR001525">
    <property type="entry name" value="C5_MeTfrase"/>
</dbReference>
<comment type="caution">
    <text evidence="7">The sequence shown here is derived from an EMBL/GenBank/DDBJ whole genome shotgun (WGS) entry which is preliminary data.</text>
</comment>
<dbReference type="PRINTS" id="PR00105">
    <property type="entry name" value="C5METTRFRASE"/>
</dbReference>
<keyword evidence="4" id="KW-0949">S-adenosyl-L-methionine</keyword>
<keyword evidence="8" id="KW-1185">Reference proteome</keyword>
<dbReference type="Gene3D" id="3.90.120.10">
    <property type="entry name" value="DNA Methylase, subunit A, domain 2"/>
    <property type="match status" value="1"/>
</dbReference>
<dbReference type="Pfam" id="PF00145">
    <property type="entry name" value="DNA_methylase"/>
    <property type="match status" value="1"/>
</dbReference>
<dbReference type="PANTHER" id="PTHR10629:SF52">
    <property type="entry name" value="DNA (CYTOSINE-5)-METHYLTRANSFERASE 1"/>
    <property type="match status" value="1"/>
</dbReference>
<keyword evidence="2 7" id="KW-0489">Methyltransferase</keyword>
<dbReference type="RefSeq" id="WP_379733436.1">
    <property type="nucleotide sequence ID" value="NZ_JBHRVV010000001.1"/>
</dbReference>
<proteinExistence type="predicted"/>
<reference evidence="8" key="1">
    <citation type="journal article" date="2019" name="Int. J. Syst. Evol. Microbiol.">
        <title>The Global Catalogue of Microorganisms (GCM) 10K type strain sequencing project: providing services to taxonomists for standard genome sequencing and annotation.</title>
        <authorList>
            <consortium name="The Broad Institute Genomics Platform"/>
            <consortium name="The Broad Institute Genome Sequencing Center for Infectious Disease"/>
            <person name="Wu L."/>
            <person name="Ma J."/>
        </authorList>
    </citation>
    <scope>NUCLEOTIDE SEQUENCE [LARGE SCALE GENOMIC DNA]</scope>
    <source>
        <strain evidence="8">CCM 7480</strain>
    </source>
</reference>
<dbReference type="Gene3D" id="3.40.50.150">
    <property type="entry name" value="Vaccinia Virus protein VP39"/>
    <property type="match status" value="1"/>
</dbReference>